<dbReference type="Proteomes" id="UP001521137">
    <property type="component" value="Unassembled WGS sequence"/>
</dbReference>
<dbReference type="RefSeq" id="WP_235310136.1">
    <property type="nucleotide sequence ID" value="NZ_JAKGAS010000001.1"/>
</dbReference>
<accession>A0ABS9D295</accession>
<dbReference type="PANTHER" id="PTHR30289">
    <property type="entry name" value="UNCHARACTERIZED PROTEIN YBCL-RELATED"/>
    <property type="match status" value="1"/>
</dbReference>
<evidence type="ECO:0000313" key="2">
    <source>
        <dbReference type="EMBL" id="MCF2946607.1"/>
    </source>
</evidence>
<keyword evidence="1" id="KW-0732">Signal</keyword>
<dbReference type="SUPFAM" id="SSF49777">
    <property type="entry name" value="PEBP-like"/>
    <property type="match status" value="1"/>
</dbReference>
<dbReference type="InterPro" id="IPR005247">
    <property type="entry name" value="YbhB_YbcL/LppC-like"/>
</dbReference>
<sequence>MRPHLITILTLSYGALAHSSLAALELISNDISQGKPMSSKHEFTGFGCKGDDLSPHLKWQGAPKGTKSFAITVYDPDAPTGSGWWHWQLVNIPASQTELVTGAGVKNSKLLPKGSQQIENDYGNAAFGGACPPQGHGIHHYRFTIHAISAEKLELPQGASGALAGYMINANTIESATIEALYKRD</sequence>
<protein>
    <submittedName>
        <fullName evidence="2">YbhB/YbcL family Raf kinase inhibitor-like protein</fullName>
    </submittedName>
</protein>
<dbReference type="Gene3D" id="3.90.280.10">
    <property type="entry name" value="PEBP-like"/>
    <property type="match status" value="1"/>
</dbReference>
<dbReference type="InterPro" id="IPR036610">
    <property type="entry name" value="PEBP-like_sf"/>
</dbReference>
<dbReference type="NCBIfam" id="TIGR00481">
    <property type="entry name" value="YbhB/YbcL family Raf kinase inhibitor-like protein"/>
    <property type="match status" value="1"/>
</dbReference>
<keyword evidence="3" id="KW-1185">Reference proteome</keyword>
<evidence type="ECO:0000313" key="3">
    <source>
        <dbReference type="Proteomes" id="UP001521137"/>
    </source>
</evidence>
<dbReference type="CDD" id="cd00865">
    <property type="entry name" value="PEBP_bact_arch"/>
    <property type="match status" value="1"/>
</dbReference>
<dbReference type="EMBL" id="JAKGAS010000001">
    <property type="protein sequence ID" value="MCF2946607.1"/>
    <property type="molecule type" value="Genomic_DNA"/>
</dbReference>
<gene>
    <name evidence="2" type="ORF">L0668_00680</name>
</gene>
<dbReference type="GO" id="GO:0004860">
    <property type="term" value="F:protein kinase inhibitor activity"/>
    <property type="evidence" value="ECO:0007669"/>
    <property type="project" value="UniProtKB-KW"/>
</dbReference>
<organism evidence="2 3">
    <name type="scientific">Paraglaciecola algarum</name>
    <dbReference type="NCBI Taxonomy" id="3050085"/>
    <lineage>
        <taxon>Bacteria</taxon>
        <taxon>Pseudomonadati</taxon>
        <taxon>Pseudomonadota</taxon>
        <taxon>Gammaproteobacteria</taxon>
        <taxon>Alteromonadales</taxon>
        <taxon>Alteromonadaceae</taxon>
        <taxon>Paraglaciecola</taxon>
    </lineage>
</organism>
<feature type="signal peptide" evidence="1">
    <location>
        <begin position="1"/>
        <end position="22"/>
    </location>
</feature>
<name>A0ABS9D295_9ALTE</name>
<proteinExistence type="predicted"/>
<reference evidence="2 3" key="1">
    <citation type="submission" date="2022-01" db="EMBL/GenBank/DDBJ databases">
        <title>Paraglaciecola sp. G1-23.</title>
        <authorList>
            <person name="Jin M.S."/>
            <person name="Han D.M."/>
            <person name="Kim H.M."/>
            <person name="Jeon C.O."/>
        </authorList>
    </citation>
    <scope>NUCLEOTIDE SEQUENCE [LARGE SCALE GENOMIC DNA]</scope>
    <source>
        <strain evidence="2 3">G1-23</strain>
    </source>
</reference>
<feature type="chain" id="PRO_5046938795" evidence="1">
    <location>
        <begin position="23"/>
        <end position="185"/>
    </location>
</feature>
<dbReference type="PANTHER" id="PTHR30289:SF1">
    <property type="entry name" value="PEBP (PHOSPHATIDYLETHANOLAMINE-BINDING PROTEIN) FAMILY PROTEIN"/>
    <property type="match status" value="1"/>
</dbReference>
<dbReference type="Pfam" id="PF01161">
    <property type="entry name" value="PBP"/>
    <property type="match status" value="1"/>
</dbReference>
<dbReference type="InterPro" id="IPR008914">
    <property type="entry name" value="PEBP"/>
</dbReference>
<keyword evidence="2" id="KW-0649">Protein kinase inhibitor</keyword>
<evidence type="ECO:0000256" key="1">
    <source>
        <dbReference type="SAM" id="SignalP"/>
    </source>
</evidence>
<comment type="caution">
    <text evidence="2">The sequence shown here is derived from an EMBL/GenBank/DDBJ whole genome shotgun (WGS) entry which is preliminary data.</text>
</comment>